<sequence length="462" mass="51985">MKKRVVVKTTAQEIQAHFLVMLVLMALIMGGAIFSTVGYQLVKQSEQTSRILIKSLKRSIINERPDWNYWQKSSPIDTKDTYVRVYKEHANQRTSTFYSANAHKFIQRNHYRIPIFTALQYTPGYGLTYYRSGQREGFYTEIWLNLAPITVILASVLVVTMVVAILMIGLGWVYVRRTAEQITRPLANLNVAAHEQTHTQSFKATLPVPERPIEVRQLAISFNELLTAINQKARQEREFTSNAAHELRTPIAAIRGHVQLLERRADAHPEIIPRSIQFIDEESARMQKLVNSLLTLSRADRGTLKLDYFDLSAIVDETVAEERAVLHQSLIVNSAHSAIIFGNSESVQQILSALIDNAGKYAPAGQPIIITVQVLTQTIQLTVADQGIGIADDDKQRIFERFFRVDSARTREVGGTGLGLAIVAQLIQLNRATITVVDNQPKGSQFVIQFPQPKPQSENLSD</sequence>
<dbReference type="PANTHER" id="PTHR45436:SF5">
    <property type="entry name" value="SENSOR HISTIDINE KINASE TRCS"/>
    <property type="match status" value="1"/>
</dbReference>
<evidence type="ECO:0000256" key="2">
    <source>
        <dbReference type="ARBA" id="ARBA00004370"/>
    </source>
</evidence>
<keyword evidence="6" id="KW-0812">Transmembrane</keyword>
<dbReference type="InterPro" id="IPR036890">
    <property type="entry name" value="HATPase_C_sf"/>
</dbReference>
<reference evidence="11 12" key="1">
    <citation type="submission" date="2018-07" db="EMBL/GenBank/DDBJ databases">
        <authorList>
            <person name="Feyereisen M."/>
        </authorList>
    </citation>
    <scope>NUCLEOTIDE SEQUENCE [LARGE SCALE GENOMIC DNA]</scope>
    <source>
        <strain evidence="11 12">UCCLBBS449</strain>
    </source>
</reference>
<dbReference type="AlphaFoldDB" id="A0A5B7XXQ9"/>
<dbReference type="InterPro" id="IPR005467">
    <property type="entry name" value="His_kinase_dom"/>
</dbReference>
<evidence type="ECO:0000256" key="4">
    <source>
        <dbReference type="ARBA" id="ARBA00022553"/>
    </source>
</evidence>
<dbReference type="EC" id="2.7.13.3" evidence="3"/>
<comment type="subcellular location">
    <subcellularLocation>
        <location evidence="2">Membrane</location>
    </subcellularLocation>
</comment>
<dbReference type="PANTHER" id="PTHR45436">
    <property type="entry name" value="SENSOR HISTIDINE KINASE YKOH"/>
    <property type="match status" value="1"/>
</dbReference>
<keyword evidence="8" id="KW-1133">Transmembrane helix</keyword>
<evidence type="ECO:0000313" key="11">
    <source>
        <dbReference type="EMBL" id="QCZ52624.1"/>
    </source>
</evidence>
<evidence type="ECO:0000256" key="5">
    <source>
        <dbReference type="ARBA" id="ARBA00022679"/>
    </source>
</evidence>
<dbReference type="PROSITE" id="PS50109">
    <property type="entry name" value="HIS_KIN"/>
    <property type="match status" value="1"/>
</dbReference>
<evidence type="ECO:0000256" key="10">
    <source>
        <dbReference type="ARBA" id="ARBA00023136"/>
    </source>
</evidence>
<dbReference type="Gene3D" id="3.30.565.10">
    <property type="entry name" value="Histidine kinase-like ATPase, C-terminal domain"/>
    <property type="match status" value="1"/>
</dbReference>
<dbReference type="InterPro" id="IPR003660">
    <property type="entry name" value="HAMP_dom"/>
</dbReference>
<dbReference type="FunFam" id="1.10.287.130:FF:000001">
    <property type="entry name" value="Two-component sensor histidine kinase"/>
    <property type="match status" value="1"/>
</dbReference>
<dbReference type="EMBL" id="CP031198">
    <property type="protein sequence ID" value="QCZ52624.1"/>
    <property type="molecule type" value="Genomic_DNA"/>
</dbReference>
<dbReference type="Gene3D" id="1.10.287.130">
    <property type="match status" value="1"/>
</dbReference>
<dbReference type="SUPFAM" id="SSF55874">
    <property type="entry name" value="ATPase domain of HSP90 chaperone/DNA topoisomerase II/histidine kinase"/>
    <property type="match status" value="1"/>
</dbReference>
<dbReference type="InterPro" id="IPR004358">
    <property type="entry name" value="Sig_transdc_His_kin-like_C"/>
</dbReference>
<dbReference type="FunFam" id="3.30.565.10:FF:000006">
    <property type="entry name" value="Sensor histidine kinase WalK"/>
    <property type="match status" value="1"/>
</dbReference>
<dbReference type="InterPro" id="IPR003594">
    <property type="entry name" value="HATPase_dom"/>
</dbReference>
<dbReference type="SMART" id="SM00388">
    <property type="entry name" value="HisKA"/>
    <property type="match status" value="1"/>
</dbReference>
<evidence type="ECO:0000313" key="12">
    <source>
        <dbReference type="Proteomes" id="UP000307074"/>
    </source>
</evidence>
<keyword evidence="10" id="KW-0472">Membrane</keyword>
<name>A0A5B7XXQ9_LEVBR</name>
<dbReference type="Gene3D" id="6.10.340.10">
    <property type="match status" value="1"/>
</dbReference>
<dbReference type="CDD" id="cd00082">
    <property type="entry name" value="HisKA"/>
    <property type="match status" value="1"/>
</dbReference>
<evidence type="ECO:0000256" key="6">
    <source>
        <dbReference type="ARBA" id="ARBA00022692"/>
    </source>
</evidence>
<keyword evidence="7 11" id="KW-0418">Kinase</keyword>
<evidence type="ECO:0000256" key="8">
    <source>
        <dbReference type="ARBA" id="ARBA00022989"/>
    </source>
</evidence>
<dbReference type="PROSITE" id="PS50885">
    <property type="entry name" value="HAMP"/>
    <property type="match status" value="1"/>
</dbReference>
<accession>A0A5B7XXQ9</accession>
<keyword evidence="9" id="KW-0902">Two-component regulatory system</keyword>
<evidence type="ECO:0000256" key="7">
    <source>
        <dbReference type="ARBA" id="ARBA00022777"/>
    </source>
</evidence>
<evidence type="ECO:0000256" key="3">
    <source>
        <dbReference type="ARBA" id="ARBA00012438"/>
    </source>
</evidence>
<dbReference type="GO" id="GO:0000155">
    <property type="term" value="F:phosphorelay sensor kinase activity"/>
    <property type="evidence" value="ECO:0007669"/>
    <property type="project" value="InterPro"/>
</dbReference>
<dbReference type="InterPro" id="IPR050428">
    <property type="entry name" value="TCS_sensor_his_kinase"/>
</dbReference>
<proteinExistence type="predicted"/>
<evidence type="ECO:0000256" key="9">
    <source>
        <dbReference type="ARBA" id="ARBA00023012"/>
    </source>
</evidence>
<keyword evidence="5" id="KW-0808">Transferase</keyword>
<gene>
    <name evidence="11" type="ORF">UCCLBBS449_0652</name>
</gene>
<evidence type="ECO:0000256" key="1">
    <source>
        <dbReference type="ARBA" id="ARBA00000085"/>
    </source>
</evidence>
<dbReference type="InterPro" id="IPR003661">
    <property type="entry name" value="HisK_dim/P_dom"/>
</dbReference>
<dbReference type="Proteomes" id="UP000307074">
    <property type="component" value="Chromosome"/>
</dbReference>
<dbReference type="Pfam" id="PF02518">
    <property type="entry name" value="HATPase_c"/>
    <property type="match status" value="1"/>
</dbReference>
<dbReference type="RefSeq" id="WP_042749991.1">
    <property type="nucleotide sequence ID" value="NZ_CP031198.1"/>
</dbReference>
<dbReference type="SMART" id="SM00387">
    <property type="entry name" value="HATPase_c"/>
    <property type="match status" value="1"/>
</dbReference>
<dbReference type="InterPro" id="IPR036097">
    <property type="entry name" value="HisK_dim/P_sf"/>
</dbReference>
<comment type="catalytic activity">
    <reaction evidence="1">
        <text>ATP + protein L-histidine = ADP + protein N-phospho-L-histidine.</text>
        <dbReference type="EC" id="2.7.13.3"/>
    </reaction>
</comment>
<dbReference type="Pfam" id="PF00512">
    <property type="entry name" value="HisKA"/>
    <property type="match status" value="1"/>
</dbReference>
<dbReference type="GO" id="GO:0005886">
    <property type="term" value="C:plasma membrane"/>
    <property type="evidence" value="ECO:0007669"/>
    <property type="project" value="TreeGrafter"/>
</dbReference>
<protein>
    <recommendedName>
        <fullName evidence="3">histidine kinase</fullName>
        <ecNumber evidence="3">2.7.13.3</ecNumber>
    </recommendedName>
</protein>
<organism evidence="11 12">
    <name type="scientific">Levilactobacillus brevis</name>
    <name type="common">Lactobacillus brevis</name>
    <dbReference type="NCBI Taxonomy" id="1580"/>
    <lineage>
        <taxon>Bacteria</taxon>
        <taxon>Bacillati</taxon>
        <taxon>Bacillota</taxon>
        <taxon>Bacilli</taxon>
        <taxon>Lactobacillales</taxon>
        <taxon>Lactobacillaceae</taxon>
        <taxon>Levilactobacillus</taxon>
    </lineage>
</organism>
<dbReference type="SUPFAM" id="SSF47384">
    <property type="entry name" value="Homodimeric domain of signal transducing histidine kinase"/>
    <property type="match status" value="1"/>
</dbReference>
<keyword evidence="4" id="KW-0597">Phosphoprotein</keyword>
<dbReference type="PRINTS" id="PR00344">
    <property type="entry name" value="BCTRLSENSOR"/>
</dbReference>